<protein>
    <submittedName>
        <fullName evidence="2">Isomerase</fullName>
    </submittedName>
</protein>
<name>A0ABQ1YHZ7_9BACL</name>
<sequence length="115" mass="13803">MKHTMSLFNEPFAAIKSGSKTVEIRLHDEKRRLIQVGDHIEFEKLPDKQERIEVCVEQLMIFKTFEEMYRTIPFRDFGCEGWSMEEMIHGTYEIYTPEQESEWETLAIRIRLIES</sequence>
<dbReference type="PIRSF" id="PIRSF016134">
    <property type="entry name" value="UCP016134"/>
    <property type="match status" value="1"/>
</dbReference>
<evidence type="ECO:0000259" key="1">
    <source>
        <dbReference type="SMART" id="SM01022"/>
    </source>
</evidence>
<keyword evidence="2" id="KW-0413">Isomerase</keyword>
<dbReference type="RefSeq" id="WP_188539746.1">
    <property type="nucleotide sequence ID" value="NZ_BMFT01000001.1"/>
</dbReference>
<evidence type="ECO:0000313" key="2">
    <source>
        <dbReference type="EMBL" id="GGH26977.1"/>
    </source>
</evidence>
<dbReference type="Gene3D" id="2.30.130.30">
    <property type="entry name" value="Hypothetical protein"/>
    <property type="match status" value="1"/>
</dbReference>
<dbReference type="InterPro" id="IPR015947">
    <property type="entry name" value="PUA-like_sf"/>
</dbReference>
<organism evidence="2 3">
    <name type="scientific">Paenibacillus segetis</name>
    <dbReference type="NCBI Taxonomy" id="1325360"/>
    <lineage>
        <taxon>Bacteria</taxon>
        <taxon>Bacillati</taxon>
        <taxon>Bacillota</taxon>
        <taxon>Bacilli</taxon>
        <taxon>Bacillales</taxon>
        <taxon>Paenibacillaceae</taxon>
        <taxon>Paenibacillus</taxon>
    </lineage>
</organism>
<dbReference type="Proteomes" id="UP000659344">
    <property type="component" value="Unassembled WGS sequence"/>
</dbReference>
<keyword evidence="3" id="KW-1185">Reference proteome</keyword>
<dbReference type="InterPro" id="IPR016645">
    <property type="entry name" value="UCP016134"/>
</dbReference>
<dbReference type="SUPFAM" id="SSF88697">
    <property type="entry name" value="PUA domain-like"/>
    <property type="match status" value="1"/>
</dbReference>
<dbReference type="EMBL" id="BMFT01000001">
    <property type="protein sequence ID" value="GGH26977.1"/>
    <property type="molecule type" value="Genomic_DNA"/>
</dbReference>
<gene>
    <name evidence="2" type="ORF">GCM10008013_28130</name>
</gene>
<feature type="domain" description="ASCH" evidence="1">
    <location>
        <begin position="5"/>
        <end position="114"/>
    </location>
</feature>
<evidence type="ECO:0000313" key="3">
    <source>
        <dbReference type="Proteomes" id="UP000659344"/>
    </source>
</evidence>
<dbReference type="CDD" id="cd06555">
    <property type="entry name" value="ASCH_PF0470_like"/>
    <property type="match status" value="1"/>
</dbReference>
<comment type="caution">
    <text evidence="2">The sequence shown here is derived from an EMBL/GenBank/DDBJ whole genome shotgun (WGS) entry which is preliminary data.</text>
</comment>
<accession>A0ABQ1YHZ7</accession>
<dbReference type="InterPro" id="IPR007374">
    <property type="entry name" value="ASCH_domain"/>
</dbReference>
<proteinExistence type="predicted"/>
<dbReference type="Pfam" id="PF04266">
    <property type="entry name" value="ASCH"/>
    <property type="match status" value="1"/>
</dbReference>
<dbReference type="SMART" id="SM01022">
    <property type="entry name" value="ASCH"/>
    <property type="match status" value="1"/>
</dbReference>
<dbReference type="GO" id="GO:0016853">
    <property type="term" value="F:isomerase activity"/>
    <property type="evidence" value="ECO:0007669"/>
    <property type="project" value="UniProtKB-KW"/>
</dbReference>
<reference evidence="3" key="1">
    <citation type="journal article" date="2019" name="Int. J. Syst. Evol. Microbiol.">
        <title>The Global Catalogue of Microorganisms (GCM) 10K type strain sequencing project: providing services to taxonomists for standard genome sequencing and annotation.</title>
        <authorList>
            <consortium name="The Broad Institute Genomics Platform"/>
            <consortium name="The Broad Institute Genome Sequencing Center for Infectious Disease"/>
            <person name="Wu L."/>
            <person name="Ma J."/>
        </authorList>
    </citation>
    <scope>NUCLEOTIDE SEQUENCE [LARGE SCALE GENOMIC DNA]</scope>
    <source>
        <strain evidence="3">CGMCC 1.12769</strain>
    </source>
</reference>